<gene>
    <name evidence="2" type="ORF">IDH44_25290</name>
</gene>
<dbReference type="Gene3D" id="3.40.50.720">
    <property type="entry name" value="NAD(P)-binding Rossmann-like Domain"/>
    <property type="match status" value="1"/>
</dbReference>
<dbReference type="PANTHER" id="PTHR43708">
    <property type="entry name" value="CONSERVED EXPRESSED OXIDOREDUCTASE (EUROFUNG)"/>
    <property type="match status" value="1"/>
</dbReference>
<feature type="domain" description="Gfo/Idh/MocA-like oxidoreductase N-terminal" evidence="1">
    <location>
        <begin position="4"/>
        <end position="127"/>
    </location>
</feature>
<sequence length="360" mass="39891">MRRIKIGLIGLGEVAQVIHLPVLELLKDRFEISAVCDISDTLVEAIGMRYGVPESGRHPDYAGLVRQPDLDAVMVLNPDAMHASCAIAALRAGKHVFVEKPVCLTLEDAEAVIAAEREAGKQVMVGYMRRFAPAFRAAIAELQHLGPVQYAHLRAIIGANALFVEQTSRVLRPADVAPADLEALERQREDQLRAALGGEASAQEKRWYRLLNGLSSHDLSAMRQLLGMPRAVVSSVVCGNYGHFVFDYGGFIASYEVGTDRQRRFDAGIEVFGTHKTVKVQYNTPYIRQLPTLLHVRETDGDTDAEREVRPTFKDAYVAELEHWHAVVAQGADPVCTAEDALQDLVLFRQIMARLVEVRE</sequence>
<proteinExistence type="predicted"/>
<dbReference type="InterPro" id="IPR036291">
    <property type="entry name" value="NAD(P)-bd_dom_sf"/>
</dbReference>
<comment type="caution">
    <text evidence="2">The sequence shown here is derived from an EMBL/GenBank/DDBJ whole genome shotgun (WGS) entry which is preliminary data.</text>
</comment>
<keyword evidence="3" id="KW-1185">Reference proteome</keyword>
<dbReference type="InterPro" id="IPR051317">
    <property type="entry name" value="Gfo/Idh/MocA_oxidoreduct"/>
</dbReference>
<dbReference type="Gene3D" id="3.30.360.10">
    <property type="entry name" value="Dihydrodipicolinate Reductase, domain 2"/>
    <property type="match status" value="1"/>
</dbReference>
<dbReference type="SUPFAM" id="SSF55347">
    <property type="entry name" value="Glyceraldehyde-3-phosphate dehydrogenase-like, C-terminal domain"/>
    <property type="match status" value="1"/>
</dbReference>
<dbReference type="AlphaFoldDB" id="A0A927GUB9"/>
<evidence type="ECO:0000259" key="1">
    <source>
        <dbReference type="Pfam" id="PF01408"/>
    </source>
</evidence>
<dbReference type="Pfam" id="PF01408">
    <property type="entry name" value="GFO_IDH_MocA"/>
    <property type="match status" value="1"/>
</dbReference>
<dbReference type="Proteomes" id="UP000621560">
    <property type="component" value="Unassembled WGS sequence"/>
</dbReference>
<accession>A0A927GUB9</accession>
<dbReference type="SUPFAM" id="SSF51735">
    <property type="entry name" value="NAD(P)-binding Rossmann-fold domains"/>
    <property type="match status" value="1"/>
</dbReference>
<reference evidence="2" key="1">
    <citation type="submission" date="2020-09" db="EMBL/GenBank/DDBJ databases">
        <title>A novel bacterium of genus Paenibacillus, isolated from South China Sea.</title>
        <authorList>
            <person name="Huang H."/>
            <person name="Mo K."/>
            <person name="Hu Y."/>
        </authorList>
    </citation>
    <scope>NUCLEOTIDE SEQUENCE</scope>
    <source>
        <strain evidence="2">IB182496</strain>
    </source>
</reference>
<protein>
    <submittedName>
        <fullName evidence="2">Gfo/Idh/MocA family oxidoreductase</fullName>
    </submittedName>
</protein>
<dbReference type="RefSeq" id="WP_190921607.1">
    <property type="nucleotide sequence ID" value="NZ_JACXIZ010000071.1"/>
</dbReference>
<dbReference type="PANTHER" id="PTHR43708:SF4">
    <property type="entry name" value="OXIDOREDUCTASE YCEM-RELATED"/>
    <property type="match status" value="1"/>
</dbReference>
<evidence type="ECO:0000313" key="2">
    <source>
        <dbReference type="EMBL" id="MBD2848508.1"/>
    </source>
</evidence>
<dbReference type="GO" id="GO:0000166">
    <property type="term" value="F:nucleotide binding"/>
    <property type="evidence" value="ECO:0007669"/>
    <property type="project" value="InterPro"/>
</dbReference>
<organism evidence="2 3">
    <name type="scientific">Paenibacillus sabuli</name>
    <dbReference type="NCBI Taxonomy" id="2772509"/>
    <lineage>
        <taxon>Bacteria</taxon>
        <taxon>Bacillati</taxon>
        <taxon>Bacillota</taxon>
        <taxon>Bacilli</taxon>
        <taxon>Bacillales</taxon>
        <taxon>Paenibacillaceae</taxon>
        <taxon>Paenibacillus</taxon>
    </lineage>
</organism>
<dbReference type="EMBL" id="JACXIZ010000071">
    <property type="protein sequence ID" value="MBD2848508.1"/>
    <property type="molecule type" value="Genomic_DNA"/>
</dbReference>
<evidence type="ECO:0000313" key="3">
    <source>
        <dbReference type="Proteomes" id="UP000621560"/>
    </source>
</evidence>
<dbReference type="InterPro" id="IPR000683">
    <property type="entry name" value="Gfo/Idh/MocA-like_OxRdtase_N"/>
</dbReference>
<name>A0A927GUB9_9BACL</name>